<dbReference type="AlphaFoldDB" id="A0ABD3B2R4"/>
<organism evidence="2 3">
    <name type="scientific">Cinchona calisaya</name>
    <dbReference type="NCBI Taxonomy" id="153742"/>
    <lineage>
        <taxon>Eukaryota</taxon>
        <taxon>Viridiplantae</taxon>
        <taxon>Streptophyta</taxon>
        <taxon>Embryophyta</taxon>
        <taxon>Tracheophyta</taxon>
        <taxon>Spermatophyta</taxon>
        <taxon>Magnoliopsida</taxon>
        <taxon>eudicotyledons</taxon>
        <taxon>Gunneridae</taxon>
        <taxon>Pentapetalae</taxon>
        <taxon>asterids</taxon>
        <taxon>lamiids</taxon>
        <taxon>Gentianales</taxon>
        <taxon>Rubiaceae</taxon>
        <taxon>Cinchonoideae</taxon>
        <taxon>Cinchoneae</taxon>
        <taxon>Cinchona</taxon>
    </lineage>
</organism>
<accession>A0ABD3B2R4</accession>
<feature type="compositionally biased region" description="Low complexity" evidence="1">
    <location>
        <begin position="86"/>
        <end position="98"/>
    </location>
</feature>
<protein>
    <submittedName>
        <fullName evidence="2">Uncharacterized protein</fullName>
    </submittedName>
</protein>
<sequence length="98" mass="10868">MVVGKASSKIEARQTIIDHDNGKIIYQDRGVTNSSQTTTMGKALPVRGHDQLFIDHDDGKALPIRRHGELFTDHIDGKSPTKVEEQQTLQGLQQHQGP</sequence>
<gene>
    <name evidence="2" type="ORF">ACH5RR_001208</name>
</gene>
<evidence type="ECO:0000313" key="2">
    <source>
        <dbReference type="EMBL" id="KAL3537842.1"/>
    </source>
</evidence>
<feature type="region of interest" description="Disordered" evidence="1">
    <location>
        <begin position="74"/>
        <end position="98"/>
    </location>
</feature>
<name>A0ABD3B2R4_9GENT</name>
<feature type="compositionally biased region" description="Basic and acidic residues" evidence="1">
    <location>
        <begin position="74"/>
        <end position="85"/>
    </location>
</feature>
<keyword evidence="3" id="KW-1185">Reference proteome</keyword>
<dbReference type="Proteomes" id="UP001630127">
    <property type="component" value="Unassembled WGS sequence"/>
</dbReference>
<reference evidence="2 3" key="1">
    <citation type="submission" date="2024-11" db="EMBL/GenBank/DDBJ databases">
        <title>A near-complete genome assembly of Cinchona calisaya.</title>
        <authorList>
            <person name="Lian D.C."/>
            <person name="Zhao X.W."/>
            <person name="Wei L."/>
        </authorList>
    </citation>
    <scope>NUCLEOTIDE SEQUENCE [LARGE SCALE GENOMIC DNA]</scope>
    <source>
        <tissue evidence="2">Nenye</tissue>
    </source>
</reference>
<evidence type="ECO:0000313" key="3">
    <source>
        <dbReference type="Proteomes" id="UP001630127"/>
    </source>
</evidence>
<proteinExistence type="predicted"/>
<comment type="caution">
    <text evidence="2">The sequence shown here is derived from an EMBL/GenBank/DDBJ whole genome shotgun (WGS) entry which is preliminary data.</text>
</comment>
<evidence type="ECO:0000256" key="1">
    <source>
        <dbReference type="SAM" id="MobiDB-lite"/>
    </source>
</evidence>
<dbReference type="EMBL" id="JBJUIK010000001">
    <property type="protein sequence ID" value="KAL3537842.1"/>
    <property type="molecule type" value="Genomic_DNA"/>
</dbReference>